<evidence type="ECO:0000313" key="2">
    <source>
        <dbReference type="Proteomes" id="UP001240236"/>
    </source>
</evidence>
<proteinExistence type="predicted"/>
<dbReference type="AlphaFoldDB" id="A0AAE3VYQ9"/>
<organism evidence="1 2">
    <name type="scientific">Catenuloplanes indicus</name>
    <dbReference type="NCBI Taxonomy" id="137267"/>
    <lineage>
        <taxon>Bacteria</taxon>
        <taxon>Bacillati</taxon>
        <taxon>Actinomycetota</taxon>
        <taxon>Actinomycetes</taxon>
        <taxon>Micromonosporales</taxon>
        <taxon>Micromonosporaceae</taxon>
        <taxon>Catenuloplanes</taxon>
    </lineage>
</organism>
<dbReference type="RefSeq" id="WP_307240204.1">
    <property type="nucleotide sequence ID" value="NZ_JAUSUZ010000001.1"/>
</dbReference>
<reference evidence="1 2" key="1">
    <citation type="submission" date="2023-07" db="EMBL/GenBank/DDBJ databases">
        <title>Sequencing the genomes of 1000 actinobacteria strains.</title>
        <authorList>
            <person name="Klenk H.-P."/>
        </authorList>
    </citation>
    <scope>NUCLEOTIDE SEQUENCE [LARGE SCALE GENOMIC DNA]</scope>
    <source>
        <strain evidence="1 2">DSM 44709</strain>
    </source>
</reference>
<keyword evidence="2" id="KW-1185">Reference proteome</keyword>
<comment type="caution">
    <text evidence="1">The sequence shown here is derived from an EMBL/GenBank/DDBJ whole genome shotgun (WGS) entry which is preliminary data.</text>
</comment>
<dbReference type="Proteomes" id="UP001240236">
    <property type="component" value="Unassembled WGS sequence"/>
</dbReference>
<dbReference type="EMBL" id="JAUSUZ010000001">
    <property type="protein sequence ID" value="MDQ0366688.1"/>
    <property type="molecule type" value="Genomic_DNA"/>
</dbReference>
<name>A0AAE3VYQ9_9ACTN</name>
<protein>
    <submittedName>
        <fullName evidence="1">Uncharacterized protein</fullName>
    </submittedName>
</protein>
<gene>
    <name evidence="1" type="ORF">J2S42_003357</name>
</gene>
<sequence length="274" mass="30255">MGSGAISRLARARIMPPEPPLLFPAPPESIRTIITPGLRHLAKSRIWRIGRVRSDGDHVVARLGWETEEDTDLYDPGVEDFKHEAVLRGRTVTFAVRLADLAVVYERRRGGMSEKDFTSGLRIVLRAFDGHRRWEVVPVDTKSTFAQWAAGVDLVSRFRFRAEGSDLKSTGSLRTLLRPRPGVLTIDLRSADGIDVRDEALQELIQLAETGAGEILAVGHRIGHDAAGIRKAWESASSAERVVLEVPVGEDDSETVNEARLLGVFPTVPDNPSW</sequence>
<evidence type="ECO:0000313" key="1">
    <source>
        <dbReference type="EMBL" id="MDQ0366688.1"/>
    </source>
</evidence>
<accession>A0AAE3VYQ9</accession>